<dbReference type="KEGG" id="pvk:EPZ47_07430"/>
<evidence type="ECO:0000256" key="1">
    <source>
        <dbReference type="SAM" id="MobiDB-lite"/>
    </source>
</evidence>
<dbReference type="Proteomes" id="UP000296468">
    <property type="component" value="Chromosome"/>
</dbReference>
<organism evidence="2 3">
    <name type="scientific">Pseudomonas viciae</name>
    <dbReference type="NCBI Taxonomy" id="2505979"/>
    <lineage>
        <taxon>Bacteria</taxon>
        <taxon>Pseudomonadati</taxon>
        <taxon>Pseudomonadota</taxon>
        <taxon>Gammaproteobacteria</taxon>
        <taxon>Pseudomonadales</taxon>
        <taxon>Pseudomonadaceae</taxon>
        <taxon>Pseudomonas</taxon>
    </lineage>
</organism>
<reference evidence="2 3" key="1">
    <citation type="journal article" date="2019" name="Front. Microbiol.">
        <title>In silico and Genetic Analyses of Cyclic Lipopeptide Synthetic Gene Clusters in Pseudomonas sp. 11K1.</title>
        <authorList>
            <person name="Zhao H."/>
            <person name="Liu Y.P."/>
            <person name="Zhang L.Q."/>
        </authorList>
    </citation>
    <scope>NUCLEOTIDE SEQUENCE [LARGE SCALE GENOMIC DNA]</scope>
    <source>
        <strain evidence="2 3">11K1</strain>
    </source>
</reference>
<dbReference type="EMBL" id="CP035088">
    <property type="protein sequence ID" value="QBZ88543.1"/>
    <property type="molecule type" value="Genomic_DNA"/>
</dbReference>
<name>A0A4P7PEN8_9PSED</name>
<feature type="region of interest" description="Disordered" evidence="1">
    <location>
        <begin position="66"/>
        <end position="91"/>
    </location>
</feature>
<dbReference type="AlphaFoldDB" id="A0A4P7PEN8"/>
<proteinExistence type="predicted"/>
<evidence type="ECO:0000313" key="2">
    <source>
        <dbReference type="EMBL" id="QBZ88543.1"/>
    </source>
</evidence>
<gene>
    <name evidence="2" type="ORF">EPZ47_07430</name>
</gene>
<accession>A0A4P7PEN8</accession>
<evidence type="ECO:0000313" key="3">
    <source>
        <dbReference type="Proteomes" id="UP000296468"/>
    </source>
</evidence>
<sequence length="91" mass="9463">MRWLASIVGFTDEFLIGALGRKGGTRSLPRSVLARVGIELLVPPTPSSLNIQASLLAMAPGQPALKSADPPLSRASPLPHSFDRGGFSSPG</sequence>
<protein>
    <submittedName>
        <fullName evidence="2">Uncharacterized protein</fullName>
    </submittedName>
</protein>